<evidence type="ECO:0000313" key="2">
    <source>
        <dbReference type="Proteomes" id="UP000561459"/>
    </source>
</evidence>
<dbReference type="RefSeq" id="WP_221226121.1">
    <property type="nucleotide sequence ID" value="NZ_JACIDY010000006.1"/>
</dbReference>
<evidence type="ECO:0000313" key="1">
    <source>
        <dbReference type="EMBL" id="MBB3940937.1"/>
    </source>
</evidence>
<reference evidence="1 2" key="1">
    <citation type="submission" date="2020-08" db="EMBL/GenBank/DDBJ databases">
        <title>Genomic Encyclopedia of Type Strains, Phase IV (KMG-IV): sequencing the most valuable type-strain genomes for metagenomic binning, comparative biology and taxonomic classification.</title>
        <authorList>
            <person name="Goeker M."/>
        </authorList>
    </citation>
    <scope>NUCLEOTIDE SEQUENCE [LARGE SCALE GENOMIC DNA]</scope>
    <source>
        <strain evidence="1 2">DSM 27568</strain>
    </source>
</reference>
<proteinExistence type="predicted"/>
<protein>
    <submittedName>
        <fullName evidence="1">Uncharacterized protein</fullName>
    </submittedName>
</protein>
<dbReference type="EMBL" id="JACIDY010000006">
    <property type="protein sequence ID" value="MBB3940937.1"/>
    <property type="molecule type" value="Genomic_DNA"/>
</dbReference>
<accession>A0A7W6G081</accession>
<dbReference type="AlphaFoldDB" id="A0A7W6G081"/>
<comment type="caution">
    <text evidence="1">The sequence shown here is derived from an EMBL/GenBank/DDBJ whole genome shotgun (WGS) entry which is preliminary data.</text>
</comment>
<dbReference type="Proteomes" id="UP000561459">
    <property type="component" value="Unassembled WGS sequence"/>
</dbReference>
<sequence length="79" mass="8435">MNEKTEQDLRHALGNARAETEALKSMLGKAADSLEDIVEANCSTEEQEKAIATARRLRRVIERTSGSGKVSASSGSVSS</sequence>
<name>A0A7W6G081_9SPHN</name>
<keyword evidence="2" id="KW-1185">Reference proteome</keyword>
<organism evidence="1 2">
    <name type="scientific">Novosphingobium fluoreni</name>
    <dbReference type="NCBI Taxonomy" id="1391222"/>
    <lineage>
        <taxon>Bacteria</taxon>
        <taxon>Pseudomonadati</taxon>
        <taxon>Pseudomonadota</taxon>
        <taxon>Alphaproteobacteria</taxon>
        <taxon>Sphingomonadales</taxon>
        <taxon>Sphingomonadaceae</taxon>
        <taxon>Novosphingobium</taxon>
    </lineage>
</organism>
<gene>
    <name evidence="1" type="ORF">GGR39_002600</name>
</gene>